<accession>A0A9P7YMF7</accession>
<dbReference type="EMBL" id="MU251424">
    <property type="protein sequence ID" value="KAG9235713.1"/>
    <property type="molecule type" value="Genomic_DNA"/>
</dbReference>
<keyword evidence="2" id="KW-1185">Reference proteome</keyword>
<dbReference type="AlphaFoldDB" id="A0A9P7YMF7"/>
<evidence type="ECO:0000313" key="2">
    <source>
        <dbReference type="Proteomes" id="UP000824998"/>
    </source>
</evidence>
<comment type="caution">
    <text evidence="1">The sequence shown here is derived from an EMBL/GenBank/DDBJ whole genome shotgun (WGS) entry which is preliminary data.</text>
</comment>
<reference evidence="1" key="1">
    <citation type="journal article" date="2021" name="IMA Fungus">
        <title>Genomic characterization of three marine fungi, including Emericellopsis atlantica sp. nov. with signatures of a generalist lifestyle and marine biomass degradation.</title>
        <authorList>
            <person name="Hagestad O.C."/>
            <person name="Hou L."/>
            <person name="Andersen J.H."/>
            <person name="Hansen E.H."/>
            <person name="Altermark B."/>
            <person name="Li C."/>
            <person name="Kuhnert E."/>
            <person name="Cox R.J."/>
            <person name="Crous P.W."/>
            <person name="Spatafora J.W."/>
            <person name="Lail K."/>
            <person name="Amirebrahimi M."/>
            <person name="Lipzen A."/>
            <person name="Pangilinan J."/>
            <person name="Andreopoulos W."/>
            <person name="Hayes R.D."/>
            <person name="Ng V."/>
            <person name="Grigoriev I.V."/>
            <person name="Jackson S.A."/>
            <person name="Sutton T.D.S."/>
            <person name="Dobson A.D.W."/>
            <person name="Rama T."/>
        </authorList>
    </citation>
    <scope>NUCLEOTIDE SEQUENCE</scope>
    <source>
        <strain evidence="1">TRa018bII</strain>
    </source>
</reference>
<name>A0A9P7YMF7_9HELO</name>
<proteinExistence type="predicted"/>
<dbReference type="OrthoDB" id="4232626at2759"/>
<sequence>MSFVVNQSSILSHALVKTLNCSTLNWQPAYRQNNVLLTVQSVATFGIGVPTTAMASPTSTHDSVTSNEHDSWDPYEDVVDEPSQPLQTSQLIFCQLPDWDDTRIYDDTYMRYTIEWKLTVNNRAVVPKDTVQDIVLAPGAYWQKFLAPKLEDTVRKLKRSLDSNFTSVVISVTQRKQADIPKRFDNKSVDWVSIETQFVAWSEFYRAGKQFKLKISFDFIETPNAGLRRGDKRGTASTTRQMLATGNLQLDAEQHSSGGSSVWRHVYMTMRCTGPPCNKGPYCWCDPIGKKHYKLYTDTMKSLVEFVEDGNTLETHDDVPEDIREQFLLLPALPINITMLPAPAVSVPVSETAVVEAIHHLDIPGYLDDQVEEYCAWQQSRVRKPHLKAEYQKACDVMVGDGLTLGLIKRDPNPKLLIDQGVKRGPAEHVVGDIDFWLKNVKRVRTDNF</sequence>
<gene>
    <name evidence="1" type="ORF">BJ875DRAFT_494782</name>
</gene>
<dbReference type="Proteomes" id="UP000824998">
    <property type="component" value="Unassembled WGS sequence"/>
</dbReference>
<organism evidence="1 2">
    <name type="scientific">Amylocarpus encephaloides</name>
    <dbReference type="NCBI Taxonomy" id="45428"/>
    <lineage>
        <taxon>Eukaryota</taxon>
        <taxon>Fungi</taxon>
        <taxon>Dikarya</taxon>
        <taxon>Ascomycota</taxon>
        <taxon>Pezizomycotina</taxon>
        <taxon>Leotiomycetes</taxon>
        <taxon>Helotiales</taxon>
        <taxon>Helotiales incertae sedis</taxon>
        <taxon>Amylocarpus</taxon>
    </lineage>
</organism>
<protein>
    <submittedName>
        <fullName evidence="1">Uncharacterized protein</fullName>
    </submittedName>
</protein>
<evidence type="ECO:0000313" key="1">
    <source>
        <dbReference type="EMBL" id="KAG9235713.1"/>
    </source>
</evidence>